<sequence length="392" mass="48097">MQTNYNEIRNLFNYYIREYFYQKSKGSYFVHFKKPGILFMSLKCYKRKKMYYPCIYDWYFDNLNNVKKNKDIFQYKNEYNTKNIYSHKICTEKENLGKNNSYVETDNIYLNKSEENLQNIYKSSNLYYNINPIYLSKICLYNLNEYHILYSNNYYDAFTQYYYSLISYKMDVHNMKIFPNLKILISHIKNISNIINDEVIKNAYIYLIKQRNIMNEEYLKNVFRNIYTTMLHNSSLYLFVDNHDQFIMILKIIKTDDIKSMFESAIPYPYYLIVDENINIYNLQSFNIYINSILNQRMQYNYPYNEKEKGSILNHYNNDKMYMTYNNNINQSKDIKIEKQTEQNEKGFNSMLDTDKGVYEKNIIKDKNDKVYFFKFIKIFDMKPNYRFKQKK</sequence>
<gene>
    <name evidence="1" type="ORF">PFFVO_05648</name>
</gene>
<dbReference type="Proteomes" id="UP000030690">
    <property type="component" value="Unassembled WGS sequence"/>
</dbReference>
<protein>
    <submittedName>
        <fullName evidence="1">Uncharacterized protein</fullName>
    </submittedName>
</protein>
<dbReference type="EMBL" id="KI925184">
    <property type="protein sequence ID" value="ETW15354.1"/>
    <property type="molecule type" value="Genomic_DNA"/>
</dbReference>
<proteinExistence type="predicted"/>
<reference evidence="1 2" key="1">
    <citation type="submission" date="2013-02" db="EMBL/GenBank/DDBJ databases">
        <title>The Genome Annotation of Plasmodium falciparum Vietnam Oak-Knoll (FVO).</title>
        <authorList>
            <consortium name="The Broad Institute Genome Sequencing Platform"/>
            <consortium name="The Broad Institute Genome Sequencing Center for Infectious Disease"/>
            <person name="Neafsey D."/>
            <person name="Hoffman S."/>
            <person name="Volkman S."/>
            <person name="Rosenthal P."/>
            <person name="Walker B."/>
            <person name="Young S.K."/>
            <person name="Zeng Q."/>
            <person name="Gargeya S."/>
            <person name="Fitzgerald M."/>
            <person name="Haas B."/>
            <person name="Abouelleil A."/>
            <person name="Allen A.W."/>
            <person name="Alvarado L."/>
            <person name="Arachchi H.M."/>
            <person name="Berlin A.M."/>
            <person name="Chapman S.B."/>
            <person name="Gainer-Dewar J."/>
            <person name="Goldberg J."/>
            <person name="Griggs A."/>
            <person name="Gujja S."/>
            <person name="Hansen M."/>
            <person name="Howarth C."/>
            <person name="Imamovic A."/>
            <person name="Ireland A."/>
            <person name="Larimer J."/>
            <person name="McCowan C."/>
            <person name="Murphy C."/>
            <person name="Pearson M."/>
            <person name="Poon T.W."/>
            <person name="Priest M."/>
            <person name="Roberts A."/>
            <person name="Saif S."/>
            <person name="Shea T."/>
            <person name="Sisk P."/>
            <person name="Sykes S."/>
            <person name="Wortman J."/>
            <person name="Nusbaum C."/>
            <person name="Birren B."/>
        </authorList>
    </citation>
    <scope>NUCLEOTIDE SEQUENCE [LARGE SCALE GENOMIC DNA]</scope>
    <source>
        <strain evidence="2">Vietnam Oak-Knoll (FVO)</strain>
    </source>
</reference>
<dbReference type="AlphaFoldDB" id="A0A024UYN9"/>
<evidence type="ECO:0000313" key="2">
    <source>
        <dbReference type="Proteomes" id="UP000030690"/>
    </source>
</evidence>
<organism evidence="1 2">
    <name type="scientific">Plasmodium falciparum Vietnam Oak-Knoll</name>
    <name type="common">FVO</name>
    <dbReference type="NCBI Taxonomy" id="1036723"/>
    <lineage>
        <taxon>Eukaryota</taxon>
        <taxon>Sar</taxon>
        <taxon>Alveolata</taxon>
        <taxon>Apicomplexa</taxon>
        <taxon>Aconoidasida</taxon>
        <taxon>Haemosporida</taxon>
        <taxon>Plasmodiidae</taxon>
        <taxon>Plasmodium</taxon>
        <taxon>Plasmodium (Laverania)</taxon>
    </lineage>
</organism>
<evidence type="ECO:0000313" key="1">
    <source>
        <dbReference type="EMBL" id="ETW15354.1"/>
    </source>
</evidence>
<dbReference type="OrthoDB" id="380051at2759"/>
<reference evidence="1 2" key="2">
    <citation type="submission" date="2013-02" db="EMBL/GenBank/DDBJ databases">
        <title>The Genome Sequence of Plasmodium falciparum Vietnam Oak-Knoll (FVO).</title>
        <authorList>
            <consortium name="The Broad Institute Genome Sequencing Platform"/>
            <consortium name="The Broad Institute Genome Sequencing Center for Infectious Disease"/>
            <person name="Neafsey D."/>
            <person name="Cheeseman I."/>
            <person name="Volkman S."/>
            <person name="Adams J."/>
            <person name="Walker B."/>
            <person name="Young S.K."/>
            <person name="Zeng Q."/>
            <person name="Gargeya S."/>
            <person name="Fitzgerald M."/>
            <person name="Haas B."/>
            <person name="Abouelleil A."/>
            <person name="Alvarado L."/>
            <person name="Arachchi H.M."/>
            <person name="Berlin A.M."/>
            <person name="Chapman S.B."/>
            <person name="Dewar J."/>
            <person name="Goldberg J."/>
            <person name="Griggs A."/>
            <person name="Gujja S."/>
            <person name="Hansen M."/>
            <person name="Howarth C."/>
            <person name="Imamovic A."/>
            <person name="Larimer J."/>
            <person name="McCowan C."/>
            <person name="Murphy C."/>
            <person name="Neiman D."/>
            <person name="Pearson M."/>
            <person name="Priest M."/>
            <person name="Roberts A."/>
            <person name="Saif S."/>
            <person name="Shea T."/>
            <person name="Sisk P."/>
            <person name="Sykes S."/>
            <person name="Wortman J."/>
            <person name="Nusbaum C."/>
            <person name="Birren B."/>
        </authorList>
    </citation>
    <scope>NUCLEOTIDE SEQUENCE [LARGE SCALE GENOMIC DNA]</scope>
    <source>
        <strain evidence="2">Vietnam Oak-Knoll (FVO)</strain>
    </source>
</reference>
<name>A0A024UYN9_PLAFA</name>
<accession>A0A024UYN9</accession>